<protein>
    <submittedName>
        <fullName evidence="2">Winged helix-turn-helix transcriptional regulator</fullName>
    </submittedName>
</protein>
<evidence type="ECO:0000313" key="2">
    <source>
        <dbReference type="EMBL" id="TMJ01623.1"/>
    </source>
</evidence>
<accession>A0A537L0T6</accession>
<dbReference type="InterPro" id="IPR036388">
    <property type="entry name" value="WH-like_DNA-bd_sf"/>
</dbReference>
<organism evidence="2 3">
    <name type="scientific">Candidatus Segetimicrobium genomatis</name>
    <dbReference type="NCBI Taxonomy" id="2569760"/>
    <lineage>
        <taxon>Bacteria</taxon>
        <taxon>Bacillati</taxon>
        <taxon>Candidatus Sysuimicrobiota</taxon>
        <taxon>Candidatus Sysuimicrobiia</taxon>
        <taxon>Candidatus Sysuimicrobiales</taxon>
        <taxon>Candidatus Segetimicrobiaceae</taxon>
        <taxon>Candidatus Segetimicrobium</taxon>
    </lineage>
</organism>
<dbReference type="InterPro" id="IPR001845">
    <property type="entry name" value="HTH_ArsR_DNA-bd_dom"/>
</dbReference>
<evidence type="ECO:0000259" key="1">
    <source>
        <dbReference type="Pfam" id="PF01022"/>
    </source>
</evidence>
<dbReference type="AlphaFoldDB" id="A0A537L0T6"/>
<dbReference type="InterPro" id="IPR036390">
    <property type="entry name" value="WH_DNA-bd_sf"/>
</dbReference>
<name>A0A537L0T6_9BACT</name>
<evidence type="ECO:0000313" key="3">
    <source>
        <dbReference type="Proteomes" id="UP000319353"/>
    </source>
</evidence>
<dbReference type="EMBL" id="VBAL01000094">
    <property type="protein sequence ID" value="TMJ01623.1"/>
    <property type="molecule type" value="Genomic_DNA"/>
</dbReference>
<dbReference type="PANTHER" id="PTHR38600:SF1">
    <property type="entry name" value="TRANSCRIPTIONAL REGULATORY PROTEIN"/>
    <property type="match status" value="1"/>
</dbReference>
<dbReference type="InterPro" id="IPR011991">
    <property type="entry name" value="ArsR-like_HTH"/>
</dbReference>
<reference evidence="2 3" key="1">
    <citation type="journal article" date="2019" name="Nat. Microbiol.">
        <title>Mediterranean grassland soil C-N compound turnover is dependent on rainfall and depth, and is mediated by genomically divergent microorganisms.</title>
        <authorList>
            <person name="Diamond S."/>
            <person name="Andeer P.F."/>
            <person name="Li Z."/>
            <person name="Crits-Christoph A."/>
            <person name="Burstein D."/>
            <person name="Anantharaman K."/>
            <person name="Lane K.R."/>
            <person name="Thomas B.C."/>
            <person name="Pan C."/>
            <person name="Northen T.R."/>
            <person name="Banfield J.F."/>
        </authorList>
    </citation>
    <scope>NUCLEOTIDE SEQUENCE [LARGE SCALE GENOMIC DNA]</scope>
    <source>
        <strain evidence="2">NP_4</strain>
    </source>
</reference>
<comment type="caution">
    <text evidence="2">The sequence shown here is derived from an EMBL/GenBank/DDBJ whole genome shotgun (WGS) entry which is preliminary data.</text>
</comment>
<dbReference type="Gene3D" id="1.10.10.10">
    <property type="entry name" value="Winged helix-like DNA-binding domain superfamily/Winged helix DNA-binding domain"/>
    <property type="match status" value="1"/>
</dbReference>
<dbReference type="Proteomes" id="UP000319353">
    <property type="component" value="Unassembled WGS sequence"/>
</dbReference>
<gene>
    <name evidence="2" type="ORF">E6H01_07735</name>
</gene>
<sequence length="107" mass="12194">MSVALKQLLWYLIAGTRGGENRARILQALRARPLNAHQLSEAFGLDYRTIRHHLDLLRKNGLISRPAGDAYAAPYFLSTLLESNYADLEEILTKVRWSLGDVNERKM</sequence>
<dbReference type="PANTHER" id="PTHR38600">
    <property type="entry name" value="TRANSCRIPTIONAL REGULATORY PROTEIN"/>
    <property type="match status" value="1"/>
</dbReference>
<proteinExistence type="predicted"/>
<feature type="domain" description="HTH arsR-type" evidence="1">
    <location>
        <begin position="20"/>
        <end position="64"/>
    </location>
</feature>
<dbReference type="GO" id="GO:0003700">
    <property type="term" value="F:DNA-binding transcription factor activity"/>
    <property type="evidence" value="ECO:0007669"/>
    <property type="project" value="InterPro"/>
</dbReference>
<dbReference type="SUPFAM" id="SSF46785">
    <property type="entry name" value="Winged helix' DNA-binding domain"/>
    <property type="match status" value="1"/>
</dbReference>
<dbReference type="Pfam" id="PF01022">
    <property type="entry name" value="HTH_5"/>
    <property type="match status" value="1"/>
</dbReference>
<dbReference type="CDD" id="cd00090">
    <property type="entry name" value="HTH_ARSR"/>
    <property type="match status" value="1"/>
</dbReference>